<name>A0A0E3JQ41_9CAUD</name>
<evidence type="ECO:0000313" key="2">
    <source>
        <dbReference type="EMBL" id="AKA61125.1"/>
    </source>
</evidence>
<dbReference type="InterPro" id="IPR032126">
    <property type="entry name" value="LydA_holin"/>
</dbReference>
<sequence>MSPNWDWNIVFILTAIAMVGGSLGYAARTHDAKERFRLSVFIQEGAFSAFFGFLIGVINVEHGVSLGLSGAFIGVLSWSGSRTMLKFLRRKTEVCDREKERG</sequence>
<dbReference type="OrthoDB" id="19772at10239"/>
<protein>
    <recommendedName>
        <fullName evidence="4">Holin</fullName>
    </recommendedName>
</protein>
<proteinExistence type="predicted"/>
<keyword evidence="1" id="KW-0812">Transmembrane</keyword>
<evidence type="ECO:0000256" key="1">
    <source>
        <dbReference type="SAM" id="Phobius"/>
    </source>
</evidence>
<dbReference type="EMBL" id="KP719134">
    <property type="protein sequence ID" value="AKA61125.1"/>
    <property type="molecule type" value="Genomic_DNA"/>
</dbReference>
<dbReference type="Proteomes" id="UP000033025">
    <property type="component" value="Segment"/>
</dbReference>
<dbReference type="Pfam" id="PF16083">
    <property type="entry name" value="Phage_holin_3_3"/>
    <property type="match status" value="1"/>
</dbReference>
<organism evidence="2 3">
    <name type="scientific">Enterobacteria phage JenK1</name>
    <dbReference type="NCBI Taxonomy" id="1610836"/>
    <lineage>
        <taxon>Viruses</taxon>
        <taxon>Duplodnaviria</taxon>
        <taxon>Heunggongvirae</taxon>
        <taxon>Uroviricota</taxon>
        <taxon>Caudoviricetes</taxon>
        <taxon>Queuovirinae</taxon>
        <taxon>Nonagvirus</taxon>
        <taxon>Nonagvirus JenK1</taxon>
    </lineage>
</organism>
<keyword evidence="1" id="KW-0472">Membrane</keyword>
<reference evidence="3" key="2">
    <citation type="submission" date="2015-01" db="EMBL/GenBank/DDBJ databases">
        <title>Complete sequence of three novel 9g-like phages.</title>
        <authorList>
            <person name="Carstens A.B."/>
            <person name="Hansen L.H."/>
            <person name="Kot W."/>
        </authorList>
    </citation>
    <scope>NUCLEOTIDE SEQUENCE [LARGE SCALE GENOMIC DNA]</scope>
</reference>
<dbReference type="KEGG" id="vg:26645540"/>
<keyword evidence="3" id="KW-1185">Reference proteome</keyword>
<feature type="transmembrane region" description="Helical" evidence="1">
    <location>
        <begin position="64"/>
        <end position="81"/>
    </location>
</feature>
<evidence type="ECO:0008006" key="4">
    <source>
        <dbReference type="Google" id="ProtNLM"/>
    </source>
</evidence>
<dbReference type="RefSeq" id="YP_009219365.1">
    <property type="nucleotide sequence ID" value="NC_029021.1"/>
</dbReference>
<keyword evidence="1" id="KW-1133">Transmembrane helix</keyword>
<feature type="transmembrane region" description="Helical" evidence="1">
    <location>
        <begin position="38"/>
        <end position="58"/>
    </location>
</feature>
<feature type="transmembrane region" description="Helical" evidence="1">
    <location>
        <begin position="6"/>
        <end position="26"/>
    </location>
</feature>
<reference evidence="2 3" key="1">
    <citation type="journal article" date="2015" name="Genome Announc.">
        <title>Complete Genome Sequences of Four Novel Escherichia coli Bacteriophages Belonging to New Phage Groups.</title>
        <authorList>
            <person name="Carstens A.B."/>
            <person name="Kot W."/>
            <person name="Hansen L.H."/>
        </authorList>
    </citation>
    <scope>NUCLEOTIDE SEQUENCE [LARGE SCALE GENOMIC DNA]</scope>
</reference>
<dbReference type="GeneID" id="26645540"/>
<accession>A0A0E3JQ41</accession>
<evidence type="ECO:0000313" key="3">
    <source>
        <dbReference type="Proteomes" id="UP000033025"/>
    </source>
</evidence>